<accession>A0ACC0ISC3</accession>
<dbReference type="EMBL" id="CM045760">
    <property type="protein sequence ID" value="KAI8028351.1"/>
    <property type="molecule type" value="Genomic_DNA"/>
</dbReference>
<protein>
    <submittedName>
        <fullName evidence="1">Nuclear poly(A) polymerase 4</fullName>
    </submittedName>
</protein>
<evidence type="ECO:0000313" key="1">
    <source>
        <dbReference type="EMBL" id="KAI8028351.1"/>
    </source>
</evidence>
<reference evidence="1 2" key="1">
    <citation type="journal article" date="2022" name="Plant J.">
        <title>Chromosome-level genome of Camellia lanceoleosa provides a valuable resource for understanding genome evolution and self-incompatibility.</title>
        <authorList>
            <person name="Gong W."/>
            <person name="Xiao S."/>
            <person name="Wang L."/>
            <person name="Liao Z."/>
            <person name="Chang Y."/>
            <person name="Mo W."/>
            <person name="Hu G."/>
            <person name="Li W."/>
            <person name="Zhao G."/>
            <person name="Zhu H."/>
            <person name="Hu X."/>
            <person name="Ji K."/>
            <person name="Xiang X."/>
            <person name="Song Q."/>
            <person name="Yuan D."/>
            <person name="Jin S."/>
            <person name="Zhang L."/>
        </authorList>
    </citation>
    <scope>NUCLEOTIDE SEQUENCE [LARGE SCALE GENOMIC DNA]</scope>
    <source>
        <strain evidence="1">SQ_2022a</strain>
    </source>
</reference>
<evidence type="ECO:0000313" key="2">
    <source>
        <dbReference type="Proteomes" id="UP001060215"/>
    </source>
</evidence>
<organism evidence="1 2">
    <name type="scientific">Camellia lanceoleosa</name>
    <dbReference type="NCBI Taxonomy" id="1840588"/>
    <lineage>
        <taxon>Eukaryota</taxon>
        <taxon>Viridiplantae</taxon>
        <taxon>Streptophyta</taxon>
        <taxon>Embryophyta</taxon>
        <taxon>Tracheophyta</taxon>
        <taxon>Spermatophyta</taxon>
        <taxon>Magnoliopsida</taxon>
        <taxon>eudicotyledons</taxon>
        <taxon>Gunneridae</taxon>
        <taxon>Pentapetalae</taxon>
        <taxon>asterids</taxon>
        <taxon>Ericales</taxon>
        <taxon>Theaceae</taxon>
        <taxon>Camellia</taxon>
    </lineage>
</organism>
<comment type="caution">
    <text evidence="1">The sequence shown here is derived from an EMBL/GenBank/DDBJ whole genome shotgun (WGS) entry which is preliminary data.</text>
</comment>
<dbReference type="Proteomes" id="UP001060215">
    <property type="component" value="Chromosome 3"/>
</dbReference>
<gene>
    <name evidence="1" type="ORF">LOK49_LG02G00755</name>
</gene>
<keyword evidence="2" id="KW-1185">Reference proteome</keyword>
<sequence>MFFISVDRSSNNPQFEAQAHRTQPQQFALVVLHQSQRFLFFIDLEGEKLEPLSWDLRIQIAIDVARALEYLHDGVHGPGADIDTLCVGPSYVKREEDFFFILHDILAEMEEVLNRNDSRCSCATFLVCWGGTLCFVDFSFIIKDLDIFDVSVLYNVDEPTVESQWSEGGRPFLSLCQILR</sequence>
<name>A0ACC0ISC3_9ERIC</name>
<proteinExistence type="predicted"/>